<dbReference type="Proteomes" id="UP001595912">
    <property type="component" value="Unassembled WGS sequence"/>
</dbReference>
<gene>
    <name evidence="4" type="ORF">ACFPIJ_17485</name>
</gene>
<evidence type="ECO:0000259" key="2">
    <source>
        <dbReference type="Pfam" id="PF04984"/>
    </source>
</evidence>
<dbReference type="InterPro" id="IPR020287">
    <property type="entry name" value="Tail_sheath_C"/>
</dbReference>
<accession>A0ABV9VWC2</accession>
<dbReference type="Pfam" id="PF17482">
    <property type="entry name" value="Phage_sheath_1C"/>
    <property type="match status" value="1"/>
</dbReference>
<keyword evidence="5" id="KW-1185">Reference proteome</keyword>
<protein>
    <submittedName>
        <fullName evidence="4">Phage tail sheath family protein</fullName>
    </submittedName>
</protein>
<feature type="domain" description="Tail sheath protein C-terminal" evidence="3">
    <location>
        <begin position="536"/>
        <end position="642"/>
    </location>
</feature>
<evidence type="ECO:0000256" key="1">
    <source>
        <dbReference type="ARBA" id="ARBA00008005"/>
    </source>
</evidence>
<dbReference type="InterPro" id="IPR052042">
    <property type="entry name" value="Tail_sheath_structural"/>
</dbReference>
<dbReference type="EMBL" id="JBHSIU010000018">
    <property type="protein sequence ID" value="MFC4999620.1"/>
    <property type="molecule type" value="Genomic_DNA"/>
</dbReference>
<comment type="similarity">
    <text evidence="1">Belongs to the myoviridae tail sheath protein family.</text>
</comment>
<evidence type="ECO:0000313" key="5">
    <source>
        <dbReference type="Proteomes" id="UP001595912"/>
    </source>
</evidence>
<dbReference type="PANTHER" id="PTHR35861">
    <property type="match status" value="1"/>
</dbReference>
<reference evidence="5" key="1">
    <citation type="journal article" date="2019" name="Int. J. Syst. Evol. Microbiol.">
        <title>The Global Catalogue of Microorganisms (GCM) 10K type strain sequencing project: providing services to taxonomists for standard genome sequencing and annotation.</title>
        <authorList>
            <consortium name="The Broad Institute Genomics Platform"/>
            <consortium name="The Broad Institute Genome Sequencing Center for Infectious Disease"/>
            <person name="Wu L."/>
            <person name="Ma J."/>
        </authorList>
    </citation>
    <scope>NUCLEOTIDE SEQUENCE [LARGE SCALE GENOMIC DNA]</scope>
    <source>
        <strain evidence="5">CGMCC 4.7152</strain>
    </source>
</reference>
<dbReference type="Pfam" id="PF04984">
    <property type="entry name" value="Phage_sheath_1"/>
    <property type="match status" value="1"/>
</dbReference>
<evidence type="ECO:0000259" key="3">
    <source>
        <dbReference type="Pfam" id="PF17482"/>
    </source>
</evidence>
<dbReference type="RefSeq" id="WP_380116099.1">
    <property type="nucleotide sequence ID" value="NZ_JBHSIU010000018.1"/>
</dbReference>
<dbReference type="Gene3D" id="3.40.50.11780">
    <property type="match status" value="2"/>
</dbReference>
<organism evidence="4 5">
    <name type="scientific">Dactylosporangium cerinum</name>
    <dbReference type="NCBI Taxonomy" id="1434730"/>
    <lineage>
        <taxon>Bacteria</taxon>
        <taxon>Bacillati</taxon>
        <taxon>Actinomycetota</taxon>
        <taxon>Actinomycetes</taxon>
        <taxon>Micromonosporales</taxon>
        <taxon>Micromonosporaceae</taxon>
        <taxon>Dactylosporangium</taxon>
    </lineage>
</organism>
<feature type="domain" description="Tail sheath protein subtilisin-like" evidence="2">
    <location>
        <begin position="368"/>
        <end position="528"/>
    </location>
</feature>
<dbReference type="PANTHER" id="PTHR35861:SF1">
    <property type="entry name" value="PHAGE TAIL SHEATH PROTEIN"/>
    <property type="match status" value="1"/>
</dbReference>
<sequence>MPVQTTYPGVYVQEVPSGARTIVGVSTSVTAFVGAARQGPVNRPTKVRSMAEYVRTFGPPWDAAHPLGHSVNLFFANGGVEALIVRAAGSGAAEATTTLRNATPADVLVLTANGSGAWANRIGSVGLEVAVDHAGTANPADLFTLVLRQRSADSGPGGSVVVAEETFANLSMAPKHPRYVGKVLPGSKLARVTGPATAVAGTSQATSTGKNPLPAQVSLGAANGVLRVSVDYGPVTDLTVASGATANVARADVVTAINTAATAAALPVTASLNGANNLVLTTTGTAGADRSVVVHTAPSGDAAATLTMGLAAGGTEASGAAALRPVPTAAGAERGFGGGTDVDPTAANLVPASGTGGIYALGSLDFPRFNLLCLPSLPATDPADAGTSANSAALSTALAYCRQERAFLIVDTTDAWPVENANVGPLAALGEHGAIYYPRVTVVEQPPGGLPVTVSLPASGAVAGVIARTDAARGVWKAPAGLSAGIAGISGLAKPTDDGLSGDLNPRGINVLRTFPGAGSVVWGARTLKGADSQASEHKYVPVRRITDFIASSLYLGTQFAVFEPNDPDLWAQLRLAVGTFMRGLFQAGAFQQSALKSEADSFFVVCDETVNPQSEIDLGRVNVLVGFAPLKPAEFVVITITQISKLEG</sequence>
<proteinExistence type="inferred from homology"/>
<dbReference type="InterPro" id="IPR035089">
    <property type="entry name" value="Phage_sheath_subtilisin"/>
</dbReference>
<comment type="caution">
    <text evidence="4">The sequence shown here is derived from an EMBL/GenBank/DDBJ whole genome shotgun (WGS) entry which is preliminary data.</text>
</comment>
<name>A0ABV9VWC2_9ACTN</name>
<evidence type="ECO:0000313" key="4">
    <source>
        <dbReference type="EMBL" id="MFC4999620.1"/>
    </source>
</evidence>